<evidence type="ECO:0000313" key="3">
    <source>
        <dbReference type="EMBL" id="NVP02597.1"/>
    </source>
</evidence>
<keyword evidence="1" id="KW-0812">Transmembrane</keyword>
<keyword evidence="1" id="KW-0472">Membrane</keyword>
<gene>
    <name evidence="2" type="ORF">F6450_12310</name>
    <name evidence="3" type="ORF">HWA77_20510</name>
</gene>
<name>A0A7Y7UED9_PHODD</name>
<evidence type="ECO:0000256" key="1">
    <source>
        <dbReference type="SAM" id="Phobius"/>
    </source>
</evidence>
<dbReference type="Proteomes" id="UP000533429">
    <property type="component" value="Unassembled WGS sequence"/>
</dbReference>
<organism evidence="3 5">
    <name type="scientific">Photobacterium damselae subsp. damselae</name>
    <name type="common">Listonella damsela</name>
    <dbReference type="NCBI Taxonomy" id="85581"/>
    <lineage>
        <taxon>Bacteria</taxon>
        <taxon>Pseudomonadati</taxon>
        <taxon>Pseudomonadota</taxon>
        <taxon>Gammaproteobacteria</taxon>
        <taxon>Vibrionales</taxon>
        <taxon>Vibrionaceae</taxon>
        <taxon>Photobacterium</taxon>
    </lineage>
</organism>
<feature type="transmembrane region" description="Helical" evidence="1">
    <location>
        <begin position="6"/>
        <end position="24"/>
    </location>
</feature>
<accession>A0A7Y7UED9</accession>
<keyword evidence="1" id="KW-1133">Transmembrane helix</keyword>
<dbReference type="EMBL" id="JABXOR010001317">
    <property type="protein sequence ID" value="NVP02597.1"/>
    <property type="molecule type" value="Genomic_DNA"/>
</dbReference>
<sequence>MSWGKIAGYVVTAIATGVTAYVVGGEKYKDKEDRSDFKSGYNKGKGENYQDIKNANAYAEKLKRENAEFIKHQEQVRALIVLGLAVAGCKTSPVSDSTFKEICTIAFGLAHYPEKTIDKLAGYRANPPSMRTVSLLAFKAGLSEHQCSEMIKDVMYLMKTPSEKQVAFENEWKLLRKTA</sequence>
<evidence type="ECO:0000313" key="2">
    <source>
        <dbReference type="EMBL" id="KAB1179961.1"/>
    </source>
</evidence>
<dbReference type="AlphaFoldDB" id="A0A7Y7UED9"/>
<dbReference type="EMBL" id="VZUQ01000068">
    <property type="protein sequence ID" value="KAB1179961.1"/>
    <property type="molecule type" value="Genomic_DNA"/>
</dbReference>
<protein>
    <submittedName>
        <fullName evidence="3">Uncharacterized protein</fullName>
    </submittedName>
</protein>
<comment type="caution">
    <text evidence="3">The sequence shown here is derived from an EMBL/GenBank/DDBJ whole genome shotgun (WGS) entry which is preliminary data.</text>
</comment>
<proteinExistence type="predicted"/>
<evidence type="ECO:0000313" key="4">
    <source>
        <dbReference type="Proteomes" id="UP000480943"/>
    </source>
</evidence>
<reference evidence="3 5" key="2">
    <citation type="submission" date="2020-06" db="EMBL/GenBank/DDBJ databases">
        <title>Photobacterium damselae subsp. damselae comparative genomics.</title>
        <authorList>
            <person name="Osorio C.R."/>
        </authorList>
    </citation>
    <scope>NUCLEOTIDE SEQUENCE [LARGE SCALE GENOMIC DNA]</scope>
    <source>
        <strain evidence="3 5">TW250/03</strain>
    </source>
</reference>
<reference evidence="2 4" key="1">
    <citation type="submission" date="2019-09" db="EMBL/GenBank/DDBJ databases">
        <title>Photobacterium damselae subsp. damselae CDC-2227-81, a human clinical isolate.</title>
        <authorList>
            <person name="Osorio C.R."/>
        </authorList>
    </citation>
    <scope>NUCLEOTIDE SEQUENCE [LARGE SCALE GENOMIC DNA]</scope>
    <source>
        <strain evidence="2 4">CDC-2227-81</strain>
    </source>
</reference>
<dbReference type="Proteomes" id="UP000480943">
    <property type="component" value="Unassembled WGS sequence"/>
</dbReference>
<evidence type="ECO:0000313" key="5">
    <source>
        <dbReference type="Proteomes" id="UP000533429"/>
    </source>
</evidence>
<dbReference type="RefSeq" id="WP_106340652.1">
    <property type="nucleotide sequence ID" value="NZ_JABXOQ010000064.1"/>
</dbReference>